<protein>
    <submittedName>
        <fullName evidence="1">Uncharacterized protein</fullName>
    </submittedName>
</protein>
<gene>
    <name evidence="1" type="ORF">H6G03_08105</name>
</gene>
<evidence type="ECO:0000313" key="2">
    <source>
        <dbReference type="Proteomes" id="UP000641646"/>
    </source>
</evidence>
<dbReference type="Proteomes" id="UP000641646">
    <property type="component" value="Unassembled WGS sequence"/>
</dbReference>
<accession>A0A926VDU8</accession>
<reference evidence="1" key="1">
    <citation type="journal article" date="2015" name="ISME J.">
        <title>Draft Genome Sequence of Streptomyces incarnatus NRRL8089, which Produces the Nucleoside Antibiotic Sinefungin.</title>
        <authorList>
            <person name="Oshima K."/>
            <person name="Hattori M."/>
            <person name="Shimizu H."/>
            <person name="Fukuda K."/>
            <person name="Nemoto M."/>
            <person name="Inagaki K."/>
            <person name="Tamura T."/>
        </authorList>
    </citation>
    <scope>NUCLEOTIDE SEQUENCE</scope>
    <source>
        <strain evidence="1">FACHB-1375</strain>
    </source>
</reference>
<proteinExistence type="predicted"/>
<dbReference type="InterPro" id="IPR027417">
    <property type="entry name" value="P-loop_NTPase"/>
</dbReference>
<dbReference type="AlphaFoldDB" id="A0A926VDU8"/>
<comment type="caution">
    <text evidence="1">The sequence shown here is derived from an EMBL/GenBank/DDBJ whole genome shotgun (WGS) entry which is preliminary data.</text>
</comment>
<dbReference type="Gene3D" id="3.40.50.300">
    <property type="entry name" value="P-loop containing nucleotide triphosphate hydrolases"/>
    <property type="match status" value="1"/>
</dbReference>
<keyword evidence="2" id="KW-1185">Reference proteome</keyword>
<dbReference type="SUPFAM" id="SSF52540">
    <property type="entry name" value="P-loop containing nucleoside triphosphate hydrolases"/>
    <property type="match status" value="1"/>
</dbReference>
<sequence length="762" mass="84842">MTSNTVKDFLETVKPGHSGITCPACGSILGIRRQGTYDMILTKKARLELDSSITNYRSFLEGLEAVLEQINIIGIKSTSVNSSYRKEKADNPFLAEGGVYKNTQGAQAVEEYVSKNIDYFEWGQNFWSFYRRSDFEAVVATNLDANKDKVQKIYNRAKEILLSGLEPRSLSGPLIDLIFEQRYVAQWMKKFYGERASLEALLDEVCPNLLFYLKCILQLDKALNGTPDPNLAEAVLRIQFILALMLGHRSQQNIQVVSLIGIKTNVLFILPRLTYVSPKLLHRLLCSEVVLGNPNLGWDSKFVQAVRQLGINPTTNEAALGSGAVNGNQPDVVARIVEFLGTQIYKFVHFACSGLVGDIPENSTTNNLLNYDWENDKCGWYPKPEETHSVILLGSPGTGKSTVMLTGFTTFYTNAAALGATVSFDSPDDEARMNELNQEYWAGRMPKPNPLGVRRSIKLSVEFPNTSFGKSHFVFTDIPGEVAAQSLTKSGSEPWVLRILKNAETIVFFFDLSIEPSIREKLTKGDQDGTWKGLEDNYNRVNSSRQNAAQVSQLQLLQKLLSDLQDQKGAEHLKTTKFVCVIPKIDLFVNEDDTARFFFTNFYESLKQRRLLVPSRHYRNESFAGLYSLGGTGTQIANSRGIELQKSISKFISDEALKCLGNIGNALEEDEELQPLKTSLVDTIGVRLVATVKHTFSSGDNIYFLPVSAQGEDSKSIELGHPPNQKLSEYVFMLPIALCAEKAVTPQSEGQAANAFNKRTSI</sequence>
<dbReference type="RefSeq" id="WP_190463824.1">
    <property type="nucleotide sequence ID" value="NZ_JACJPW010000015.1"/>
</dbReference>
<reference evidence="1" key="2">
    <citation type="submission" date="2020-08" db="EMBL/GenBank/DDBJ databases">
        <authorList>
            <person name="Chen M."/>
            <person name="Teng W."/>
            <person name="Zhao L."/>
            <person name="Hu C."/>
            <person name="Zhou Y."/>
            <person name="Han B."/>
            <person name="Song L."/>
            <person name="Shu W."/>
        </authorList>
    </citation>
    <scope>NUCLEOTIDE SEQUENCE</scope>
    <source>
        <strain evidence="1">FACHB-1375</strain>
    </source>
</reference>
<name>A0A926VDU8_9CYAN</name>
<organism evidence="1 2">
    <name type="scientific">Aerosakkonema funiforme FACHB-1375</name>
    <dbReference type="NCBI Taxonomy" id="2949571"/>
    <lineage>
        <taxon>Bacteria</taxon>
        <taxon>Bacillati</taxon>
        <taxon>Cyanobacteriota</taxon>
        <taxon>Cyanophyceae</taxon>
        <taxon>Oscillatoriophycideae</taxon>
        <taxon>Aerosakkonematales</taxon>
        <taxon>Aerosakkonemataceae</taxon>
        <taxon>Aerosakkonema</taxon>
    </lineage>
</organism>
<dbReference type="EMBL" id="JACJPW010000015">
    <property type="protein sequence ID" value="MBD2181062.1"/>
    <property type="molecule type" value="Genomic_DNA"/>
</dbReference>
<evidence type="ECO:0000313" key="1">
    <source>
        <dbReference type="EMBL" id="MBD2181062.1"/>
    </source>
</evidence>